<dbReference type="Proteomes" id="UP000799439">
    <property type="component" value="Unassembled WGS sequence"/>
</dbReference>
<dbReference type="EMBL" id="ML996082">
    <property type="protein sequence ID" value="KAF2156129.1"/>
    <property type="molecule type" value="Genomic_DNA"/>
</dbReference>
<name>A0A9P4J753_9PEZI</name>
<dbReference type="OrthoDB" id="5511684at2759"/>
<accession>A0A9P4J753</accession>
<proteinExistence type="predicted"/>
<reference evidence="1" key="1">
    <citation type="journal article" date="2020" name="Stud. Mycol.">
        <title>101 Dothideomycetes genomes: a test case for predicting lifestyles and emergence of pathogens.</title>
        <authorList>
            <person name="Haridas S."/>
            <person name="Albert R."/>
            <person name="Binder M."/>
            <person name="Bloem J."/>
            <person name="Labutti K."/>
            <person name="Salamov A."/>
            <person name="Andreopoulos B."/>
            <person name="Baker S."/>
            <person name="Barry K."/>
            <person name="Bills G."/>
            <person name="Bluhm B."/>
            <person name="Cannon C."/>
            <person name="Castanera R."/>
            <person name="Culley D."/>
            <person name="Daum C."/>
            <person name="Ezra D."/>
            <person name="Gonzalez J."/>
            <person name="Henrissat B."/>
            <person name="Kuo A."/>
            <person name="Liang C."/>
            <person name="Lipzen A."/>
            <person name="Lutzoni F."/>
            <person name="Magnuson J."/>
            <person name="Mondo S."/>
            <person name="Nolan M."/>
            <person name="Ohm R."/>
            <person name="Pangilinan J."/>
            <person name="Park H.-J."/>
            <person name="Ramirez L."/>
            <person name="Alfaro M."/>
            <person name="Sun H."/>
            <person name="Tritt A."/>
            <person name="Yoshinaga Y."/>
            <person name="Zwiers L.-H."/>
            <person name="Turgeon B."/>
            <person name="Goodwin S."/>
            <person name="Spatafora J."/>
            <person name="Crous P."/>
            <person name="Grigoriev I."/>
        </authorList>
    </citation>
    <scope>NUCLEOTIDE SEQUENCE</scope>
    <source>
        <strain evidence="1">CBS 260.36</strain>
    </source>
</reference>
<gene>
    <name evidence="1" type="ORF">K461DRAFT_275230</name>
</gene>
<protein>
    <submittedName>
        <fullName evidence="1">Uncharacterized protein</fullName>
    </submittedName>
</protein>
<comment type="caution">
    <text evidence="1">The sequence shown here is derived from an EMBL/GenBank/DDBJ whole genome shotgun (WGS) entry which is preliminary data.</text>
</comment>
<evidence type="ECO:0000313" key="1">
    <source>
        <dbReference type="EMBL" id="KAF2156129.1"/>
    </source>
</evidence>
<evidence type="ECO:0000313" key="2">
    <source>
        <dbReference type="Proteomes" id="UP000799439"/>
    </source>
</evidence>
<dbReference type="AlphaFoldDB" id="A0A9P4J753"/>
<sequence>MAHRIAQDHRTFYLLLQQGSPHCPTIQVAVGRKPARFIETVSGKTPWETLDRNQTLNLFRPHGLFNMAESSEMDGEEQLEDMSDSDELHEIEPLVLTLPLALTCKEARLAVYDWVQEQERLSPCQFVPNPGQFIRRSTPHAMRLSSRALITPNHYRSERRLLSVSSCYLRGSTYLTKCSSTSKMWR</sequence>
<keyword evidence="2" id="KW-1185">Reference proteome</keyword>
<organism evidence="1 2">
    <name type="scientific">Myriangium duriaei CBS 260.36</name>
    <dbReference type="NCBI Taxonomy" id="1168546"/>
    <lineage>
        <taxon>Eukaryota</taxon>
        <taxon>Fungi</taxon>
        <taxon>Dikarya</taxon>
        <taxon>Ascomycota</taxon>
        <taxon>Pezizomycotina</taxon>
        <taxon>Dothideomycetes</taxon>
        <taxon>Dothideomycetidae</taxon>
        <taxon>Myriangiales</taxon>
        <taxon>Myriangiaceae</taxon>
        <taxon>Myriangium</taxon>
    </lineage>
</organism>